<dbReference type="InterPro" id="IPR053269">
    <property type="entry name" value="Asp-Met_ligase"/>
</dbReference>
<dbReference type="PANTHER" id="PTHR37018">
    <property type="entry name" value="CULTURE SPECIFIC PROTEIN, PUTATIVE (AFU_ORTHOLOGUE AFUA_2G00130)-RELATED"/>
    <property type="match status" value="1"/>
</dbReference>
<name>A0A917D3M4_9BACI</name>
<proteinExistence type="predicted"/>
<comment type="caution">
    <text evidence="3">The sequence shown here is derived from an EMBL/GenBank/DDBJ whole genome shotgun (WGS) entry which is preliminary data.</text>
</comment>
<accession>A0A917D3M4</accession>
<dbReference type="RefSeq" id="WP_188613126.1">
    <property type="nucleotide sequence ID" value="NZ_BMJT01000001.1"/>
</dbReference>
<dbReference type="GO" id="GO:0005524">
    <property type="term" value="F:ATP binding"/>
    <property type="evidence" value="ECO:0007669"/>
    <property type="project" value="UniProtKB-UniRule"/>
</dbReference>
<keyword evidence="1" id="KW-0547">Nucleotide-binding</keyword>
<dbReference type="EMBL" id="BMJT01000001">
    <property type="protein sequence ID" value="GGG11092.1"/>
    <property type="molecule type" value="Genomic_DNA"/>
</dbReference>
<dbReference type="SUPFAM" id="SSF56059">
    <property type="entry name" value="Glutathione synthetase ATP-binding domain-like"/>
    <property type="match status" value="1"/>
</dbReference>
<organism evidence="3 4">
    <name type="scientific">Lysinibacillus alkalisoli</name>
    <dbReference type="NCBI Taxonomy" id="1911548"/>
    <lineage>
        <taxon>Bacteria</taxon>
        <taxon>Bacillati</taxon>
        <taxon>Bacillota</taxon>
        <taxon>Bacilli</taxon>
        <taxon>Bacillales</taxon>
        <taxon>Bacillaceae</taxon>
        <taxon>Lysinibacillus</taxon>
    </lineage>
</organism>
<feature type="domain" description="ATP-grasp" evidence="2">
    <location>
        <begin position="133"/>
        <end position="323"/>
    </location>
</feature>
<protein>
    <submittedName>
        <fullName evidence="3">ATP-grasp domain-containing protein</fullName>
    </submittedName>
</protein>
<keyword evidence="1" id="KW-0067">ATP-binding</keyword>
<dbReference type="GO" id="GO:0046872">
    <property type="term" value="F:metal ion binding"/>
    <property type="evidence" value="ECO:0007669"/>
    <property type="project" value="InterPro"/>
</dbReference>
<evidence type="ECO:0000256" key="1">
    <source>
        <dbReference type="PROSITE-ProRule" id="PRU00409"/>
    </source>
</evidence>
<sequence length="380" mass="43225">MQPKFTMRQIYGDNAVYTPRTPYSDNPWMLDDCHQLDALTAREVLFADIPVLVHEATQTKKAQRLFEHAGLPWHEQAYQYRSQEQYLAHLKNWADSEKDIVCQYLHAPDQLATTHYWMDAEAFNRINSKVYLDQLLDTKYVPKRYVVPLSQVQATAQYITLPVVLKPGDESPTSGGYGVMICHTKQAITDALRKFQQSDTSTVIVEELLHTAKNYSCQFVYAPSIGIQFLGASLQITTDDGIYKGNIIVEDVPKKVIDVGRAIMQQGVEEGFIGIAGFDLIVTTTGDVQAIDLNFRQNGSTALLMFWENLNGTAAKYCSYVAKDNKHFYKIITDLVQEGGLLPLSYYDGDDFDDPTPSRFACMWYDTDLSRIEHREQRLL</sequence>
<dbReference type="Proteomes" id="UP000616608">
    <property type="component" value="Unassembled WGS sequence"/>
</dbReference>
<evidence type="ECO:0000313" key="3">
    <source>
        <dbReference type="EMBL" id="GGG11092.1"/>
    </source>
</evidence>
<dbReference type="PROSITE" id="PS50975">
    <property type="entry name" value="ATP_GRASP"/>
    <property type="match status" value="1"/>
</dbReference>
<reference evidence="3" key="1">
    <citation type="journal article" date="2014" name="Int. J. Syst. Evol. Microbiol.">
        <title>Complete genome sequence of Corynebacterium casei LMG S-19264T (=DSM 44701T), isolated from a smear-ripened cheese.</title>
        <authorList>
            <consortium name="US DOE Joint Genome Institute (JGI-PGF)"/>
            <person name="Walter F."/>
            <person name="Albersmeier A."/>
            <person name="Kalinowski J."/>
            <person name="Ruckert C."/>
        </authorList>
    </citation>
    <scope>NUCLEOTIDE SEQUENCE</scope>
    <source>
        <strain evidence="3">CGMCC 1.15760</strain>
    </source>
</reference>
<keyword evidence="4" id="KW-1185">Reference proteome</keyword>
<dbReference type="AlphaFoldDB" id="A0A917D3M4"/>
<reference evidence="3" key="2">
    <citation type="submission" date="2020-09" db="EMBL/GenBank/DDBJ databases">
        <authorList>
            <person name="Sun Q."/>
            <person name="Zhou Y."/>
        </authorList>
    </citation>
    <scope>NUCLEOTIDE SEQUENCE</scope>
    <source>
        <strain evidence="3">CGMCC 1.15760</strain>
    </source>
</reference>
<gene>
    <name evidence="3" type="ORF">GCM10007425_01770</name>
</gene>
<evidence type="ECO:0000313" key="4">
    <source>
        <dbReference type="Proteomes" id="UP000616608"/>
    </source>
</evidence>
<dbReference type="Gene3D" id="3.30.470.20">
    <property type="entry name" value="ATP-grasp fold, B domain"/>
    <property type="match status" value="1"/>
</dbReference>
<dbReference type="PANTHER" id="PTHR37018:SF1">
    <property type="entry name" value="CULTURE SPECIFIC PROTEIN, PUTATIVE (AFU_ORTHOLOGUE AFUA_2G00130)-RELATED"/>
    <property type="match status" value="1"/>
</dbReference>
<dbReference type="InterPro" id="IPR011761">
    <property type="entry name" value="ATP-grasp"/>
</dbReference>
<evidence type="ECO:0000259" key="2">
    <source>
        <dbReference type="PROSITE" id="PS50975"/>
    </source>
</evidence>